<evidence type="ECO:0000256" key="1">
    <source>
        <dbReference type="SAM" id="Phobius"/>
    </source>
</evidence>
<keyword evidence="1" id="KW-0472">Membrane</keyword>
<dbReference type="HOGENOM" id="CLU_2802779_0_0_6"/>
<dbReference type="Proteomes" id="UP000005467">
    <property type="component" value="Unassembled WGS sequence"/>
</dbReference>
<keyword evidence="2" id="KW-0732">Signal</keyword>
<reference evidence="3 4" key="1">
    <citation type="submission" date="2011-01" db="EMBL/GenBank/DDBJ databases">
        <authorList>
            <person name="Muzny D."/>
            <person name="Qin X."/>
            <person name="Deng J."/>
            <person name="Jiang H."/>
            <person name="Liu Y."/>
            <person name="Qu J."/>
            <person name="Song X.-Z."/>
            <person name="Zhang L."/>
            <person name="Thornton R."/>
            <person name="Coyle M."/>
            <person name="Francisco L."/>
            <person name="Jackson L."/>
            <person name="Javaid M."/>
            <person name="Korchina V."/>
            <person name="Kovar C."/>
            <person name="Mata R."/>
            <person name="Mathew T."/>
            <person name="Ngo R."/>
            <person name="Nguyen L."/>
            <person name="Nguyen N."/>
            <person name="Okwuonu G."/>
            <person name="Ongeri F."/>
            <person name="Pham C."/>
            <person name="Simmons D."/>
            <person name="Wilczek-Boney K."/>
            <person name="Hale W."/>
            <person name="Jakkamsetti A."/>
            <person name="Pham P."/>
            <person name="Ruth R."/>
            <person name="San Lucas F."/>
            <person name="Warren J."/>
            <person name="Zhang J."/>
            <person name="Zhao Z."/>
            <person name="Zhou C."/>
            <person name="Zhu D."/>
            <person name="Lee S."/>
            <person name="Bess C."/>
            <person name="Blankenburg K."/>
            <person name="Forbes L."/>
            <person name="Fu Q."/>
            <person name="Gubbala S."/>
            <person name="Hirani K."/>
            <person name="Jayaseelan J.C."/>
            <person name="Lara F."/>
            <person name="Munidasa M."/>
            <person name="Palculict T."/>
            <person name="Patil S."/>
            <person name="Pu L.-L."/>
            <person name="Saada N."/>
            <person name="Tang L."/>
            <person name="Weissenberger G."/>
            <person name="Zhu Y."/>
            <person name="Hemphill L."/>
            <person name="Shang Y."/>
            <person name="Youmans B."/>
            <person name="Ayvaz T."/>
            <person name="Ross M."/>
            <person name="Santibanez J."/>
            <person name="Aqrawi P."/>
            <person name="Gross S."/>
            <person name="Joshi V."/>
            <person name="Fowler G."/>
            <person name="Nazareth L."/>
            <person name="Reid J."/>
            <person name="Worley K."/>
            <person name="Petrosino J."/>
            <person name="Highlander S."/>
            <person name="Gibbs R."/>
        </authorList>
    </citation>
    <scope>NUCLEOTIDE SEQUENCE [LARGE SCALE GENOMIC DNA]</scope>
    <source>
        <strain evidence="3 4">ATCC 25976</strain>
    </source>
</reference>
<feature type="chain" id="PRO_5003226703" evidence="2">
    <location>
        <begin position="25"/>
        <end position="67"/>
    </location>
</feature>
<comment type="caution">
    <text evidence="3">The sequence shown here is derived from an EMBL/GenBank/DDBJ whole genome shotgun (WGS) entry which is preliminary data.</text>
</comment>
<organism evidence="3 4">
    <name type="scientific">Actinobacillus ureae ATCC 25976</name>
    <dbReference type="NCBI Taxonomy" id="887324"/>
    <lineage>
        <taxon>Bacteria</taxon>
        <taxon>Pseudomonadati</taxon>
        <taxon>Pseudomonadota</taxon>
        <taxon>Gammaproteobacteria</taxon>
        <taxon>Pasteurellales</taxon>
        <taxon>Pasteurellaceae</taxon>
        <taxon>Actinobacillus</taxon>
    </lineage>
</organism>
<keyword evidence="1" id="KW-0812">Transmembrane</keyword>
<name>E8KKV8_9PAST</name>
<feature type="signal peptide" evidence="2">
    <location>
        <begin position="1"/>
        <end position="24"/>
    </location>
</feature>
<dbReference type="AlphaFoldDB" id="E8KKV8"/>
<evidence type="ECO:0000256" key="2">
    <source>
        <dbReference type="SAM" id="SignalP"/>
    </source>
</evidence>
<dbReference type="RefSeq" id="WP_005625527.1">
    <property type="nucleotide sequence ID" value="NZ_GL831106.1"/>
</dbReference>
<keyword evidence="1" id="KW-1133">Transmembrane helix</keyword>
<dbReference type="EMBL" id="AEVG01000183">
    <property type="protein sequence ID" value="EFX90470.1"/>
    <property type="molecule type" value="Genomic_DNA"/>
</dbReference>
<evidence type="ECO:0000313" key="3">
    <source>
        <dbReference type="EMBL" id="EFX90470.1"/>
    </source>
</evidence>
<evidence type="ECO:0000313" key="4">
    <source>
        <dbReference type="Proteomes" id="UP000005467"/>
    </source>
</evidence>
<accession>E8KKV8</accession>
<proteinExistence type="predicted"/>
<protein>
    <submittedName>
        <fullName evidence="3">Uncharacterized protein</fullName>
    </submittedName>
</protein>
<gene>
    <name evidence="3" type="ORF">HMPREF0027_2475</name>
</gene>
<sequence length="67" mass="7324">MKKIFLSKALIAIAACSVFFSATAANAEVGKWRKTGYHFLGLYQYCISLSLYMGTPVIIFNLGAVVD</sequence>
<keyword evidence="4" id="KW-1185">Reference proteome</keyword>
<feature type="transmembrane region" description="Helical" evidence="1">
    <location>
        <begin position="42"/>
        <end position="66"/>
    </location>
</feature>